<name>A7EZZ2_SCLS1</name>
<protein>
    <submittedName>
        <fullName evidence="1">Uncharacterized protein</fullName>
    </submittedName>
</protein>
<reference evidence="2" key="1">
    <citation type="journal article" date="2011" name="PLoS Genet.">
        <title>Genomic analysis of the necrotrophic fungal pathogens Sclerotinia sclerotiorum and Botrytis cinerea.</title>
        <authorList>
            <person name="Amselem J."/>
            <person name="Cuomo C.A."/>
            <person name="van Kan J.A."/>
            <person name="Viaud M."/>
            <person name="Benito E.P."/>
            <person name="Couloux A."/>
            <person name="Coutinho P.M."/>
            <person name="de Vries R.P."/>
            <person name="Dyer P.S."/>
            <person name="Fillinger S."/>
            <person name="Fournier E."/>
            <person name="Gout L."/>
            <person name="Hahn M."/>
            <person name="Kohn L."/>
            <person name="Lapalu N."/>
            <person name="Plummer K.M."/>
            <person name="Pradier J.M."/>
            <person name="Quevillon E."/>
            <person name="Sharon A."/>
            <person name="Simon A."/>
            <person name="ten Have A."/>
            <person name="Tudzynski B."/>
            <person name="Tudzynski P."/>
            <person name="Wincker P."/>
            <person name="Andrew M."/>
            <person name="Anthouard V."/>
            <person name="Beever R.E."/>
            <person name="Beffa R."/>
            <person name="Benoit I."/>
            <person name="Bouzid O."/>
            <person name="Brault B."/>
            <person name="Chen Z."/>
            <person name="Choquer M."/>
            <person name="Collemare J."/>
            <person name="Cotton P."/>
            <person name="Danchin E.G."/>
            <person name="Da Silva C."/>
            <person name="Gautier A."/>
            <person name="Giraud C."/>
            <person name="Giraud T."/>
            <person name="Gonzalez C."/>
            <person name="Grossetete S."/>
            <person name="Guldener U."/>
            <person name="Henrissat B."/>
            <person name="Howlett B.J."/>
            <person name="Kodira C."/>
            <person name="Kretschmer M."/>
            <person name="Lappartient A."/>
            <person name="Leroch M."/>
            <person name="Levis C."/>
            <person name="Mauceli E."/>
            <person name="Neuveglise C."/>
            <person name="Oeser B."/>
            <person name="Pearson M."/>
            <person name="Poulain J."/>
            <person name="Poussereau N."/>
            <person name="Quesneville H."/>
            <person name="Rascle C."/>
            <person name="Schumacher J."/>
            <person name="Segurens B."/>
            <person name="Sexton A."/>
            <person name="Silva E."/>
            <person name="Sirven C."/>
            <person name="Soanes D.M."/>
            <person name="Talbot N.J."/>
            <person name="Templeton M."/>
            <person name="Yandava C."/>
            <person name="Yarden O."/>
            <person name="Zeng Q."/>
            <person name="Rollins J.A."/>
            <person name="Lebrun M.H."/>
            <person name="Dickman M."/>
        </authorList>
    </citation>
    <scope>NUCLEOTIDE SEQUENCE [LARGE SCALE GENOMIC DNA]</scope>
    <source>
        <strain evidence="2">ATCC 18683 / 1980 / Ss-1</strain>
    </source>
</reference>
<evidence type="ECO:0000313" key="1">
    <source>
        <dbReference type="EMBL" id="EDN95034.1"/>
    </source>
</evidence>
<dbReference type="EMBL" id="CH476636">
    <property type="protein sequence ID" value="EDN95034.1"/>
    <property type="molecule type" value="Genomic_DNA"/>
</dbReference>
<organism evidence="1 2">
    <name type="scientific">Sclerotinia sclerotiorum (strain ATCC 18683 / 1980 / Ss-1)</name>
    <name type="common">White mold</name>
    <name type="synonym">Whetzelinia sclerotiorum</name>
    <dbReference type="NCBI Taxonomy" id="665079"/>
    <lineage>
        <taxon>Eukaryota</taxon>
        <taxon>Fungi</taxon>
        <taxon>Dikarya</taxon>
        <taxon>Ascomycota</taxon>
        <taxon>Pezizomycotina</taxon>
        <taxon>Leotiomycetes</taxon>
        <taxon>Helotiales</taxon>
        <taxon>Sclerotiniaceae</taxon>
        <taxon>Sclerotinia</taxon>
    </lineage>
</organism>
<dbReference type="KEGG" id="ssl:SS1G_10909"/>
<evidence type="ECO:0000313" key="2">
    <source>
        <dbReference type="Proteomes" id="UP000001312"/>
    </source>
</evidence>
<dbReference type="InParanoid" id="A7EZZ2"/>
<dbReference type="RefSeq" id="XP_001588462.1">
    <property type="nucleotide sequence ID" value="XM_001588412.1"/>
</dbReference>
<dbReference type="GeneID" id="5484617"/>
<proteinExistence type="predicted"/>
<gene>
    <name evidence="1" type="ORF">SS1G_10909</name>
</gene>
<accession>A7EZZ2</accession>
<keyword evidence="2" id="KW-1185">Reference proteome</keyword>
<dbReference type="AlphaFoldDB" id="A7EZZ2"/>
<sequence length="66" mass="7082">MDKDICSASYNFSMRSTHTFGNGDAAPYRLQSISRESRSFHGGDIQEGAGGLVFATSFGKNLGQGF</sequence>
<dbReference type="Proteomes" id="UP000001312">
    <property type="component" value="Unassembled WGS sequence"/>
</dbReference>